<proteinExistence type="predicted"/>
<sequence length="32" mass="3453">MDIATSLMPLQQAFTAAMTEPTAQSFRKPIVG</sequence>
<keyword evidence="2" id="KW-1185">Reference proteome</keyword>
<name>A0A5C6BIX5_9BACT</name>
<dbReference type="EMBL" id="SJPT01000017">
    <property type="protein sequence ID" value="TWU11159.1"/>
    <property type="molecule type" value="Genomic_DNA"/>
</dbReference>
<comment type="caution">
    <text evidence="1">The sequence shown here is derived from an EMBL/GenBank/DDBJ whole genome shotgun (WGS) entry which is preliminary data.</text>
</comment>
<organism evidence="1 2">
    <name type="scientific">Novipirellula galeiformis</name>
    <dbReference type="NCBI Taxonomy" id="2528004"/>
    <lineage>
        <taxon>Bacteria</taxon>
        <taxon>Pseudomonadati</taxon>
        <taxon>Planctomycetota</taxon>
        <taxon>Planctomycetia</taxon>
        <taxon>Pirellulales</taxon>
        <taxon>Pirellulaceae</taxon>
        <taxon>Novipirellula</taxon>
    </lineage>
</organism>
<dbReference type="AlphaFoldDB" id="A0A5C6BIX5"/>
<gene>
    <name evidence="1" type="ORF">Pla52o_55970</name>
</gene>
<evidence type="ECO:0000313" key="1">
    <source>
        <dbReference type="EMBL" id="TWU11159.1"/>
    </source>
</evidence>
<dbReference type="Proteomes" id="UP000316304">
    <property type="component" value="Unassembled WGS sequence"/>
</dbReference>
<reference evidence="1 2" key="1">
    <citation type="submission" date="2019-02" db="EMBL/GenBank/DDBJ databases">
        <title>Deep-cultivation of Planctomycetes and their phenomic and genomic characterization uncovers novel biology.</title>
        <authorList>
            <person name="Wiegand S."/>
            <person name="Jogler M."/>
            <person name="Boedeker C."/>
            <person name="Pinto D."/>
            <person name="Vollmers J."/>
            <person name="Rivas-Marin E."/>
            <person name="Kohn T."/>
            <person name="Peeters S.H."/>
            <person name="Heuer A."/>
            <person name="Rast P."/>
            <person name="Oberbeckmann S."/>
            <person name="Bunk B."/>
            <person name="Jeske O."/>
            <person name="Meyerdierks A."/>
            <person name="Storesund J.E."/>
            <person name="Kallscheuer N."/>
            <person name="Luecker S."/>
            <person name="Lage O.M."/>
            <person name="Pohl T."/>
            <person name="Merkel B.J."/>
            <person name="Hornburger P."/>
            <person name="Mueller R.-W."/>
            <person name="Bruemmer F."/>
            <person name="Labrenz M."/>
            <person name="Spormann A.M."/>
            <person name="Op Den Camp H."/>
            <person name="Overmann J."/>
            <person name="Amann R."/>
            <person name="Jetten M.S.M."/>
            <person name="Mascher T."/>
            <person name="Medema M.H."/>
            <person name="Devos D.P."/>
            <person name="Kaster A.-K."/>
            <person name="Ovreas L."/>
            <person name="Rohde M."/>
            <person name="Galperin M.Y."/>
            <person name="Jogler C."/>
        </authorList>
    </citation>
    <scope>NUCLEOTIDE SEQUENCE [LARGE SCALE GENOMIC DNA]</scope>
    <source>
        <strain evidence="1 2">Pla52o</strain>
    </source>
</reference>
<evidence type="ECO:0000313" key="2">
    <source>
        <dbReference type="Proteomes" id="UP000316304"/>
    </source>
</evidence>
<protein>
    <submittedName>
        <fullName evidence="1">Uncharacterized protein</fullName>
    </submittedName>
</protein>
<accession>A0A5C6BIX5</accession>